<sequence>MKYPLCHAKWFASSSLCRQRTSRRPGSKVSRTEAPFSHLHAPSGAPQSLPPALATTAPPPPPLPRQQAVARASDPLTPPQLLSRRTAHNPPARSRDQGGHRRESDVNKAAALSLCPLSISQRGGEEERRKGEETRKWEQMTRREGEGKIENTDRR</sequence>
<evidence type="ECO:0000313" key="2">
    <source>
        <dbReference type="EMBL" id="TNN68714.1"/>
    </source>
</evidence>
<protein>
    <submittedName>
        <fullName evidence="2">Uncharacterized protein</fullName>
    </submittedName>
</protein>
<keyword evidence="3" id="KW-1185">Reference proteome</keyword>
<feature type="compositionally biased region" description="Basic and acidic residues" evidence="1">
    <location>
        <begin position="123"/>
        <end position="155"/>
    </location>
</feature>
<gene>
    <name evidence="2" type="ORF">EYF80_021026</name>
</gene>
<feature type="compositionally biased region" description="Low complexity" evidence="1">
    <location>
        <begin position="45"/>
        <end position="56"/>
    </location>
</feature>
<feature type="compositionally biased region" description="Basic and acidic residues" evidence="1">
    <location>
        <begin position="93"/>
        <end position="106"/>
    </location>
</feature>
<name>A0A4Z2HUM3_9TELE</name>
<evidence type="ECO:0000256" key="1">
    <source>
        <dbReference type="SAM" id="MobiDB-lite"/>
    </source>
</evidence>
<proteinExistence type="predicted"/>
<dbReference type="EMBL" id="SRLO01000185">
    <property type="protein sequence ID" value="TNN68714.1"/>
    <property type="molecule type" value="Genomic_DNA"/>
</dbReference>
<evidence type="ECO:0000313" key="3">
    <source>
        <dbReference type="Proteomes" id="UP000314294"/>
    </source>
</evidence>
<dbReference type="Proteomes" id="UP000314294">
    <property type="component" value="Unassembled WGS sequence"/>
</dbReference>
<comment type="caution">
    <text evidence="2">The sequence shown here is derived from an EMBL/GenBank/DDBJ whole genome shotgun (WGS) entry which is preliminary data.</text>
</comment>
<accession>A0A4Z2HUM3</accession>
<reference evidence="2 3" key="1">
    <citation type="submission" date="2019-03" db="EMBL/GenBank/DDBJ databases">
        <title>First draft genome of Liparis tanakae, snailfish: a comprehensive survey of snailfish specific genes.</title>
        <authorList>
            <person name="Kim W."/>
            <person name="Song I."/>
            <person name="Jeong J.-H."/>
            <person name="Kim D."/>
            <person name="Kim S."/>
            <person name="Ryu S."/>
            <person name="Song J.Y."/>
            <person name="Lee S.K."/>
        </authorList>
    </citation>
    <scope>NUCLEOTIDE SEQUENCE [LARGE SCALE GENOMIC DNA]</scope>
    <source>
        <tissue evidence="2">Muscle</tissue>
    </source>
</reference>
<feature type="region of interest" description="Disordered" evidence="1">
    <location>
        <begin position="16"/>
        <end position="155"/>
    </location>
</feature>
<organism evidence="2 3">
    <name type="scientific">Liparis tanakae</name>
    <name type="common">Tanaka's snailfish</name>
    <dbReference type="NCBI Taxonomy" id="230148"/>
    <lineage>
        <taxon>Eukaryota</taxon>
        <taxon>Metazoa</taxon>
        <taxon>Chordata</taxon>
        <taxon>Craniata</taxon>
        <taxon>Vertebrata</taxon>
        <taxon>Euteleostomi</taxon>
        <taxon>Actinopterygii</taxon>
        <taxon>Neopterygii</taxon>
        <taxon>Teleostei</taxon>
        <taxon>Neoteleostei</taxon>
        <taxon>Acanthomorphata</taxon>
        <taxon>Eupercaria</taxon>
        <taxon>Perciformes</taxon>
        <taxon>Cottioidei</taxon>
        <taxon>Cottales</taxon>
        <taxon>Liparidae</taxon>
        <taxon>Liparis</taxon>
    </lineage>
</organism>
<dbReference type="AlphaFoldDB" id="A0A4Z2HUM3"/>